<dbReference type="GeneID" id="82527256"/>
<sequence>MLTNKKFTILSKYSFSGHESFQCKSLWLKKGYDYLLADNHFTDIDAVAKLGVGKNMVSAIRFWLRAFGLIEADELQPVATFIFDSDNGRDPFAEDLNTLWLLHFLLVSSEVASIYNLLFVEYKREKKEFSKQELLSFIKRKCAVPEQKNVFNENTVRKDIGVLLKNYVAPKDLKAIEDFSSLLIALGLIVDTGKQSTNKESIFTFKTNDSSEVASEIILFALIRMKGTDHTVSFDVLQQLSLIFGLPMVSLIDVIQSLEITFPKTLVFTDNSGIKNVHFLREIDENEALNHYYDKL</sequence>
<evidence type="ECO:0000259" key="1">
    <source>
        <dbReference type="Pfam" id="PF13182"/>
    </source>
</evidence>
<dbReference type="Proteomes" id="UP000244905">
    <property type="component" value="Unassembled WGS sequence"/>
</dbReference>
<name>A0A2V1IK97_9BACT</name>
<dbReference type="AlphaFoldDB" id="A0A2V1IK97"/>
<proteinExistence type="predicted"/>
<comment type="caution">
    <text evidence="2">The sequence shown here is derived from an EMBL/GenBank/DDBJ whole genome shotgun (WGS) entry which is preliminary data.</text>
</comment>
<feature type="domain" description="DUF4007" evidence="1">
    <location>
        <begin position="15"/>
        <end position="293"/>
    </location>
</feature>
<evidence type="ECO:0000313" key="2">
    <source>
        <dbReference type="EMBL" id="PWB00326.1"/>
    </source>
</evidence>
<keyword evidence="3" id="KW-1185">Reference proteome</keyword>
<evidence type="ECO:0000313" key="3">
    <source>
        <dbReference type="Proteomes" id="UP000244905"/>
    </source>
</evidence>
<protein>
    <submittedName>
        <fullName evidence="2">DUF4007 domain-containing protein</fullName>
    </submittedName>
</protein>
<accession>A0A2V1IK97</accession>
<reference evidence="3" key="1">
    <citation type="submission" date="2018-02" db="EMBL/GenBank/DDBJ databases">
        <authorList>
            <person name="Clavel T."/>
            <person name="Strowig T."/>
        </authorList>
    </citation>
    <scope>NUCLEOTIDE SEQUENCE [LARGE SCALE GENOMIC DNA]</scope>
    <source>
        <strain evidence="3">DSM 103720</strain>
    </source>
</reference>
<gene>
    <name evidence="2" type="ORF">C5O23_13110</name>
</gene>
<dbReference type="EMBL" id="PUEC01000046">
    <property type="protein sequence ID" value="PWB00326.1"/>
    <property type="molecule type" value="Genomic_DNA"/>
</dbReference>
<organism evidence="2 3">
    <name type="scientific">Duncaniella muris</name>
    <dbReference type="NCBI Taxonomy" id="2094150"/>
    <lineage>
        <taxon>Bacteria</taxon>
        <taxon>Pseudomonadati</taxon>
        <taxon>Bacteroidota</taxon>
        <taxon>Bacteroidia</taxon>
        <taxon>Bacteroidales</taxon>
        <taxon>Muribaculaceae</taxon>
        <taxon>Duncaniella</taxon>
    </lineage>
</organism>
<dbReference type="Pfam" id="PF13182">
    <property type="entry name" value="DUF4007"/>
    <property type="match status" value="1"/>
</dbReference>
<dbReference type="RefSeq" id="WP_107033368.1">
    <property type="nucleotide sequence ID" value="NZ_PUEC01000046.1"/>
</dbReference>
<dbReference type="InterPro" id="IPR025248">
    <property type="entry name" value="DUF4007"/>
</dbReference>